<dbReference type="Proteomes" id="UP000095591">
    <property type="component" value="Unassembled WGS sequence"/>
</dbReference>
<evidence type="ECO:0008006" key="3">
    <source>
        <dbReference type="Google" id="ProtNLM"/>
    </source>
</evidence>
<proteinExistence type="predicted"/>
<evidence type="ECO:0000313" key="2">
    <source>
        <dbReference type="Proteomes" id="UP000095591"/>
    </source>
</evidence>
<accession>A0A173QWA5</accession>
<reference evidence="1 2" key="1">
    <citation type="submission" date="2015-09" db="EMBL/GenBank/DDBJ databases">
        <authorList>
            <consortium name="Pathogen Informatics"/>
        </authorList>
    </citation>
    <scope>NUCLEOTIDE SEQUENCE [LARGE SCALE GENOMIC DNA]</scope>
    <source>
        <strain evidence="1 2">2789STDY5608872</strain>
    </source>
</reference>
<evidence type="ECO:0000313" key="1">
    <source>
        <dbReference type="EMBL" id="CUM69954.1"/>
    </source>
</evidence>
<sequence length="319" mass="37106">MKDSIVNELITAMKDRLPPGQNLANFLTDTLCIGREAVYRRLRGEVAFTIDEVAQISCKLGISIDQIIGNHLYNRVTFDMNLLRSANAIESYYEIIDRYLRIFDYVKGDKSTEVCTASNVLPFTLYSSFEYLSKFRLCRWLYHHGQIKTPNSLYEMAVEERIINVHKKLSDSVKNCPKTSFIWDMNIFVSFVKEVQYFACLNLISKEDVLCLKEELYQLLIHMEALSITGEFSEGHKVFLYLSSIDFEATYTYIEKSDFQISMLRVYSINSMDSQSPRICKMQRDWIQALKRHSILISESGEAQRIDFMKSQRLVIDAL</sequence>
<dbReference type="AlphaFoldDB" id="A0A173QWA5"/>
<organism evidence="1 2">
    <name type="scientific">Parabacteroides distasonis</name>
    <dbReference type="NCBI Taxonomy" id="823"/>
    <lineage>
        <taxon>Bacteria</taxon>
        <taxon>Pseudomonadati</taxon>
        <taxon>Bacteroidota</taxon>
        <taxon>Bacteroidia</taxon>
        <taxon>Bacteroidales</taxon>
        <taxon>Tannerellaceae</taxon>
        <taxon>Parabacteroides</taxon>
    </lineage>
</organism>
<protein>
    <recommendedName>
        <fullName evidence="3">Transcription regulator BetR N-terminal domain-containing protein</fullName>
    </recommendedName>
</protein>
<name>A0A173QWA5_PARDI</name>
<gene>
    <name evidence="1" type="ORF">ERS852429_00077</name>
</gene>
<dbReference type="EMBL" id="CYXP01000001">
    <property type="protein sequence ID" value="CUM69954.1"/>
    <property type="molecule type" value="Genomic_DNA"/>
</dbReference>
<dbReference type="RefSeq" id="WP_057318678.1">
    <property type="nucleotide sequence ID" value="NZ_CYXP01000001.1"/>
</dbReference>